<dbReference type="GO" id="GO:0004185">
    <property type="term" value="F:serine-type carboxypeptidase activity"/>
    <property type="evidence" value="ECO:0007669"/>
    <property type="project" value="InterPro"/>
</dbReference>
<keyword evidence="3" id="KW-1185">Reference proteome</keyword>
<protein>
    <submittedName>
        <fullName evidence="2">Uncharacterized protein</fullName>
    </submittedName>
</protein>
<dbReference type="Proteomes" id="UP000708208">
    <property type="component" value="Unassembled WGS sequence"/>
</dbReference>
<dbReference type="Pfam" id="PF00450">
    <property type="entry name" value="Peptidase_S10"/>
    <property type="match status" value="1"/>
</dbReference>
<dbReference type="EMBL" id="CAJVCH010553288">
    <property type="protein sequence ID" value="CAG7829873.1"/>
    <property type="molecule type" value="Genomic_DNA"/>
</dbReference>
<comment type="caution">
    <text evidence="2">The sequence shown here is derived from an EMBL/GenBank/DDBJ whole genome shotgun (WGS) entry which is preliminary data.</text>
</comment>
<proteinExistence type="predicted"/>
<dbReference type="AlphaFoldDB" id="A0A8J2PH63"/>
<sequence length="130" mass="14444">MGRSGIFLLFISAIGICFHVPISSAAPAVENDLYLTPLIKSGDLDKARQSAQDNMKLSKISSEKDVQSYSGYLTIDEAKNSNLFFWFFPAQESPENAPVILWINDIPGYTCLKGVFLETGPFYVDENNQL</sequence>
<evidence type="ECO:0000313" key="3">
    <source>
        <dbReference type="Proteomes" id="UP000708208"/>
    </source>
</evidence>
<dbReference type="OrthoDB" id="443318at2759"/>
<name>A0A8J2PH63_9HEXA</name>
<evidence type="ECO:0000256" key="1">
    <source>
        <dbReference type="SAM" id="SignalP"/>
    </source>
</evidence>
<feature type="non-terminal residue" evidence="2">
    <location>
        <position position="1"/>
    </location>
</feature>
<keyword evidence="1" id="KW-0732">Signal</keyword>
<gene>
    <name evidence="2" type="ORF">AFUS01_LOCUS39714</name>
</gene>
<feature type="signal peptide" evidence="1">
    <location>
        <begin position="1"/>
        <end position="25"/>
    </location>
</feature>
<dbReference type="InterPro" id="IPR001563">
    <property type="entry name" value="Peptidase_S10"/>
</dbReference>
<accession>A0A8J2PH63</accession>
<reference evidence="2" key="1">
    <citation type="submission" date="2021-06" db="EMBL/GenBank/DDBJ databases">
        <authorList>
            <person name="Hodson N. C."/>
            <person name="Mongue J. A."/>
            <person name="Jaron S. K."/>
        </authorList>
    </citation>
    <scope>NUCLEOTIDE SEQUENCE</scope>
</reference>
<dbReference type="GO" id="GO:0006508">
    <property type="term" value="P:proteolysis"/>
    <property type="evidence" value="ECO:0007669"/>
    <property type="project" value="InterPro"/>
</dbReference>
<evidence type="ECO:0000313" key="2">
    <source>
        <dbReference type="EMBL" id="CAG7829873.1"/>
    </source>
</evidence>
<feature type="chain" id="PRO_5035295387" evidence="1">
    <location>
        <begin position="26"/>
        <end position="130"/>
    </location>
</feature>
<organism evidence="2 3">
    <name type="scientific">Allacma fusca</name>
    <dbReference type="NCBI Taxonomy" id="39272"/>
    <lineage>
        <taxon>Eukaryota</taxon>
        <taxon>Metazoa</taxon>
        <taxon>Ecdysozoa</taxon>
        <taxon>Arthropoda</taxon>
        <taxon>Hexapoda</taxon>
        <taxon>Collembola</taxon>
        <taxon>Symphypleona</taxon>
        <taxon>Sminthuridae</taxon>
        <taxon>Allacma</taxon>
    </lineage>
</organism>